<dbReference type="Proteomes" id="UP000342300">
    <property type="component" value="Unassembled WGS sequence"/>
</dbReference>
<accession>A0A6A7RSP0</accession>
<reference evidence="1 2" key="1">
    <citation type="submission" date="2017-09" db="EMBL/GenBank/DDBJ databases">
        <title>Metagenomic Analysis Reveals Denitrifying Candidatus Accumulibacter and Flanking Population as a Source of N2O.</title>
        <authorList>
            <person name="Gao H."/>
            <person name="Mao Y."/>
            <person name="Zhao X."/>
            <person name="Liu W.-T."/>
            <person name="Zhang T."/>
            <person name="Wells G."/>
        </authorList>
    </citation>
    <scope>NUCLEOTIDE SEQUENCE [LARGE SCALE GENOMIC DNA]</scope>
    <source>
        <strain evidence="1">CANDO_2_IC</strain>
    </source>
</reference>
<proteinExistence type="predicted"/>
<name>A0A6A7RSP0_9PROT</name>
<organism evidence="1 2">
    <name type="scientific">Candidatus Accumulibacter phosphatis</name>
    <dbReference type="NCBI Taxonomy" id="327160"/>
    <lineage>
        <taxon>Bacteria</taxon>
        <taxon>Pseudomonadati</taxon>
        <taxon>Pseudomonadota</taxon>
        <taxon>Betaproteobacteria</taxon>
        <taxon>Candidatus Accumulibacter</taxon>
    </lineage>
</organism>
<gene>
    <name evidence="1" type="ORF">CRU78_07700</name>
</gene>
<evidence type="ECO:0000313" key="2">
    <source>
        <dbReference type="Proteomes" id="UP000342300"/>
    </source>
</evidence>
<evidence type="ECO:0008006" key="3">
    <source>
        <dbReference type="Google" id="ProtNLM"/>
    </source>
</evidence>
<evidence type="ECO:0000313" key="1">
    <source>
        <dbReference type="EMBL" id="MQM30418.1"/>
    </source>
</evidence>
<dbReference type="AlphaFoldDB" id="A0A6A7RSP0"/>
<protein>
    <recommendedName>
        <fullName evidence="3">PIN domain-containing protein</fullName>
    </recommendedName>
</protein>
<sequence>MKGGRTSRLVIDASVARASGGIEAVHPTATAVRDFLQKVLIICHRAVMTPAIRLEWEKHESAFARKWRRSMVARKKVIVISPQEMSEVRAAIKDGPASKNDKSAMIKDLLLVEAAIATDERVIALDDKVKTLFAVESARIAGLRGIVWINPLTNPAGAMALLQGDERERQWTLAEMSKQE</sequence>
<comment type="caution">
    <text evidence="1">The sequence shown here is derived from an EMBL/GenBank/DDBJ whole genome shotgun (WGS) entry which is preliminary data.</text>
</comment>
<dbReference type="EMBL" id="PDHS01000163">
    <property type="protein sequence ID" value="MQM30418.1"/>
    <property type="molecule type" value="Genomic_DNA"/>
</dbReference>